<feature type="region of interest" description="Disordered" evidence="1">
    <location>
        <begin position="41"/>
        <end position="112"/>
    </location>
</feature>
<name>A0A4Z1CZA9_STRGP</name>
<evidence type="ECO:0000313" key="3">
    <source>
        <dbReference type="Proteomes" id="UP000298513"/>
    </source>
</evidence>
<dbReference type="AlphaFoldDB" id="A0A4Z1CZA9"/>
<dbReference type="Proteomes" id="UP000298513">
    <property type="component" value="Unassembled WGS sequence"/>
</dbReference>
<protein>
    <submittedName>
        <fullName evidence="2">Uncharacterized protein</fullName>
    </submittedName>
</protein>
<gene>
    <name evidence="2" type="ORF">E5082_30500</name>
</gene>
<comment type="caution">
    <text evidence="2">The sequence shown here is derived from an EMBL/GenBank/DDBJ whole genome shotgun (WGS) entry which is preliminary data.</text>
</comment>
<evidence type="ECO:0000313" key="2">
    <source>
        <dbReference type="EMBL" id="TGN74413.1"/>
    </source>
</evidence>
<keyword evidence="3" id="KW-1185">Reference proteome</keyword>
<dbReference type="EMBL" id="SRRU01000015">
    <property type="protein sequence ID" value="TGN74413.1"/>
    <property type="molecule type" value="Genomic_DNA"/>
</dbReference>
<accession>A0A4Z1CZA9</accession>
<reference evidence="2 3" key="1">
    <citation type="submission" date="2019-04" db="EMBL/GenBank/DDBJ databases">
        <title>Streptomyces sp. nov. Bv016 isolated from bark of Buahinia variegata.</title>
        <authorList>
            <person name="Kanchanasin P."/>
            <person name="Tanasupawat S."/>
            <person name="Yuki M."/>
            <person name="Kudo T."/>
        </authorList>
    </citation>
    <scope>NUCLEOTIDE SEQUENCE [LARGE SCALE GENOMIC DNA]</scope>
    <source>
        <strain evidence="2 3">JCM 4765</strain>
    </source>
</reference>
<sequence length="142" mass="14896">MHASAPVPFASSGFRHLAGPAAGIERRLGIPDLWPLTPTTWDEDTFFGASSPAPAKSASGGRTTRSSRRQPQLTPGPNGPDVMPWWRSSSSHARTRVREHTAGASGPAGTKVCSPLAAWSVLENATSTVTPSSDVHWVGTPS</sequence>
<organism evidence="2 3">
    <name type="scientific">Streptomyces griseoluteus</name>
    <dbReference type="NCBI Taxonomy" id="29306"/>
    <lineage>
        <taxon>Bacteria</taxon>
        <taxon>Bacillati</taxon>
        <taxon>Actinomycetota</taxon>
        <taxon>Actinomycetes</taxon>
        <taxon>Kitasatosporales</taxon>
        <taxon>Streptomycetaceae</taxon>
        <taxon>Streptomyces</taxon>
    </lineage>
</organism>
<evidence type="ECO:0000256" key="1">
    <source>
        <dbReference type="SAM" id="MobiDB-lite"/>
    </source>
</evidence>
<proteinExistence type="predicted"/>
<feature type="compositionally biased region" description="Low complexity" evidence="1">
    <location>
        <begin position="48"/>
        <end position="64"/>
    </location>
</feature>